<proteinExistence type="predicted"/>
<dbReference type="InterPro" id="IPR012677">
    <property type="entry name" value="Nucleotide-bd_a/b_plait_sf"/>
</dbReference>
<evidence type="ECO:0000313" key="4">
    <source>
        <dbReference type="EMBL" id="ELR25476.1"/>
    </source>
</evidence>
<dbReference type="Pfam" id="PF00076">
    <property type="entry name" value="RRM_1"/>
    <property type="match status" value="1"/>
</dbReference>
<feature type="region of interest" description="Disordered" evidence="2">
    <location>
        <begin position="1"/>
        <end position="49"/>
    </location>
</feature>
<sequence length="155" mass="17464">MEEAIKEEKPNEQEGQAMGRKRQRQDENGIDNSPCGSPYASKKKAKTDETPATVSFYIGNIHLETDEEDLHDFLASNGVSGHSVHLVYDLLGRHRSYGFVEVSSARDVITLQALDAARFCGRPLRVELAHSSSQTVWPDDTGRSGEQWTRRVWFE</sequence>
<name>L8HM47_ACACF</name>
<reference evidence="4 5" key="1">
    <citation type="journal article" date="2013" name="Genome Biol.">
        <title>Genome of Acanthamoeba castellanii highlights extensive lateral gene transfer and early evolution of tyrosine kinase signaling.</title>
        <authorList>
            <person name="Clarke M."/>
            <person name="Lohan A.J."/>
            <person name="Liu B."/>
            <person name="Lagkouvardos I."/>
            <person name="Roy S."/>
            <person name="Zafar N."/>
            <person name="Bertelli C."/>
            <person name="Schilde C."/>
            <person name="Kianianmomeni A."/>
            <person name="Burglin T.R."/>
            <person name="Frech C."/>
            <person name="Turcotte B."/>
            <person name="Kopec K.O."/>
            <person name="Synnott J.M."/>
            <person name="Choo C."/>
            <person name="Paponov I."/>
            <person name="Finkler A."/>
            <person name="Soon Heng Tan C."/>
            <person name="Hutchins A.P."/>
            <person name="Weinmeier T."/>
            <person name="Rattei T."/>
            <person name="Chu J.S."/>
            <person name="Gimenez G."/>
            <person name="Irimia M."/>
            <person name="Rigden D.J."/>
            <person name="Fitzpatrick D.A."/>
            <person name="Lorenzo-Morales J."/>
            <person name="Bateman A."/>
            <person name="Chiu C.H."/>
            <person name="Tang P."/>
            <person name="Hegemann P."/>
            <person name="Fromm H."/>
            <person name="Raoult D."/>
            <person name="Greub G."/>
            <person name="Miranda-Saavedra D."/>
            <person name="Chen N."/>
            <person name="Nash P."/>
            <person name="Ginger M.L."/>
            <person name="Horn M."/>
            <person name="Schaap P."/>
            <person name="Caler L."/>
            <person name="Loftus B."/>
        </authorList>
    </citation>
    <scope>NUCLEOTIDE SEQUENCE [LARGE SCALE GENOMIC DNA]</scope>
    <source>
        <strain evidence="4 5">Neff</strain>
    </source>
</reference>
<dbReference type="Proteomes" id="UP000011083">
    <property type="component" value="Unassembled WGS sequence"/>
</dbReference>
<organism evidence="4 5">
    <name type="scientific">Acanthamoeba castellanii (strain ATCC 30010 / Neff)</name>
    <dbReference type="NCBI Taxonomy" id="1257118"/>
    <lineage>
        <taxon>Eukaryota</taxon>
        <taxon>Amoebozoa</taxon>
        <taxon>Discosea</taxon>
        <taxon>Longamoebia</taxon>
        <taxon>Centramoebida</taxon>
        <taxon>Acanthamoebidae</taxon>
        <taxon>Acanthamoeba</taxon>
    </lineage>
</organism>
<keyword evidence="1" id="KW-0694">RNA-binding</keyword>
<accession>L8HM47</accession>
<dbReference type="InterPro" id="IPR035979">
    <property type="entry name" value="RBD_domain_sf"/>
</dbReference>
<evidence type="ECO:0000256" key="1">
    <source>
        <dbReference type="PROSITE-ProRule" id="PRU00176"/>
    </source>
</evidence>
<dbReference type="PROSITE" id="PS50102">
    <property type="entry name" value="RRM"/>
    <property type="match status" value="1"/>
</dbReference>
<gene>
    <name evidence="4" type="ORF">ACA1_295620</name>
</gene>
<keyword evidence="5" id="KW-1185">Reference proteome</keyword>
<evidence type="ECO:0000256" key="2">
    <source>
        <dbReference type="SAM" id="MobiDB-lite"/>
    </source>
</evidence>
<dbReference type="Gene3D" id="3.30.70.330">
    <property type="match status" value="1"/>
</dbReference>
<protein>
    <submittedName>
        <fullName evidence="4">RNA recognition motif domain containing protein</fullName>
    </submittedName>
</protein>
<evidence type="ECO:0000313" key="5">
    <source>
        <dbReference type="Proteomes" id="UP000011083"/>
    </source>
</evidence>
<evidence type="ECO:0000259" key="3">
    <source>
        <dbReference type="PROSITE" id="PS50102"/>
    </source>
</evidence>
<dbReference type="VEuPathDB" id="AmoebaDB:ACA1_295620"/>
<dbReference type="CDD" id="cd00590">
    <property type="entry name" value="RRM_SF"/>
    <property type="match status" value="1"/>
</dbReference>
<feature type="compositionally biased region" description="Basic and acidic residues" evidence="2">
    <location>
        <begin position="1"/>
        <end position="12"/>
    </location>
</feature>
<dbReference type="AlphaFoldDB" id="L8HM47"/>
<dbReference type="GO" id="GO:0003723">
    <property type="term" value="F:RNA binding"/>
    <property type="evidence" value="ECO:0007669"/>
    <property type="project" value="UniProtKB-UniRule"/>
</dbReference>
<dbReference type="InterPro" id="IPR000504">
    <property type="entry name" value="RRM_dom"/>
</dbReference>
<dbReference type="RefSeq" id="XP_004368231.1">
    <property type="nucleotide sequence ID" value="XM_004368174.1"/>
</dbReference>
<dbReference type="GeneID" id="14926534"/>
<feature type="domain" description="RRM" evidence="3">
    <location>
        <begin position="54"/>
        <end position="131"/>
    </location>
</feature>
<dbReference type="KEGG" id="acan:ACA1_295620"/>
<dbReference type="SUPFAM" id="SSF54928">
    <property type="entry name" value="RNA-binding domain, RBD"/>
    <property type="match status" value="1"/>
</dbReference>
<dbReference type="EMBL" id="KB007805">
    <property type="protein sequence ID" value="ELR25476.1"/>
    <property type="molecule type" value="Genomic_DNA"/>
</dbReference>
<dbReference type="SMART" id="SM00360">
    <property type="entry name" value="RRM"/>
    <property type="match status" value="1"/>
</dbReference>